<sequence>MPVPQQWSLSLTLGRCLSKFFPCQSWMNRHRRLRALCQIESLVIVQNSLQRLRNPVVRYNTGDTGSLHALPESARAVIAQDDWDHLRVLRPHGRDRRFSFKRYGVYFEFENVATMMQAEGTGILQWQVILGTLDSSPQTTLEVRILRAIHKGGILSKEALIPSFPDYFCGRNWEVREERDWE</sequence>
<proteinExistence type="predicted"/>
<dbReference type="AlphaFoldDB" id="A0A1E3BH22"/>
<reference evidence="1 2" key="1">
    <citation type="journal article" date="2016" name="BMC Genomics">
        <title>Comparative genomic and transcriptomic analyses of the Fuzhuan brick tea-fermentation fungus Aspergillus cristatus.</title>
        <authorList>
            <person name="Ge Y."/>
            <person name="Wang Y."/>
            <person name="Liu Y."/>
            <person name="Tan Y."/>
            <person name="Ren X."/>
            <person name="Zhang X."/>
            <person name="Hyde K.D."/>
            <person name="Liu Y."/>
            <person name="Liu Z."/>
        </authorList>
    </citation>
    <scope>NUCLEOTIDE SEQUENCE [LARGE SCALE GENOMIC DNA]</scope>
    <source>
        <strain evidence="1 2">GZAAS20.1005</strain>
    </source>
</reference>
<dbReference type="OrthoDB" id="10047078at2759"/>
<accession>A0A1E3BH22</accession>
<evidence type="ECO:0000313" key="1">
    <source>
        <dbReference type="EMBL" id="ODM20217.1"/>
    </source>
</evidence>
<dbReference type="VEuPathDB" id="FungiDB:SI65_03270"/>
<name>A0A1E3BH22_ASPCR</name>
<gene>
    <name evidence="1" type="ORF">SI65_03270</name>
</gene>
<evidence type="ECO:0000313" key="2">
    <source>
        <dbReference type="Proteomes" id="UP000094569"/>
    </source>
</evidence>
<comment type="caution">
    <text evidence="1">The sequence shown here is derived from an EMBL/GenBank/DDBJ whole genome shotgun (WGS) entry which is preliminary data.</text>
</comment>
<dbReference type="Proteomes" id="UP000094569">
    <property type="component" value="Unassembled WGS sequence"/>
</dbReference>
<protein>
    <submittedName>
        <fullName evidence="1">Uncharacterized protein</fullName>
    </submittedName>
</protein>
<organism evidence="1 2">
    <name type="scientific">Aspergillus cristatus</name>
    <name type="common">Chinese Fuzhuan brick tea-fermentation fungus</name>
    <name type="synonym">Eurotium cristatum</name>
    <dbReference type="NCBI Taxonomy" id="573508"/>
    <lineage>
        <taxon>Eukaryota</taxon>
        <taxon>Fungi</taxon>
        <taxon>Dikarya</taxon>
        <taxon>Ascomycota</taxon>
        <taxon>Pezizomycotina</taxon>
        <taxon>Eurotiomycetes</taxon>
        <taxon>Eurotiomycetidae</taxon>
        <taxon>Eurotiales</taxon>
        <taxon>Aspergillaceae</taxon>
        <taxon>Aspergillus</taxon>
        <taxon>Aspergillus subgen. Aspergillus</taxon>
    </lineage>
</organism>
<dbReference type="EMBL" id="JXNT01000003">
    <property type="protein sequence ID" value="ODM20217.1"/>
    <property type="molecule type" value="Genomic_DNA"/>
</dbReference>
<keyword evidence="2" id="KW-1185">Reference proteome</keyword>